<dbReference type="Gene3D" id="1.25.40.20">
    <property type="entry name" value="Ankyrin repeat-containing domain"/>
    <property type="match status" value="3"/>
</dbReference>
<dbReference type="SUPFAM" id="SSF48403">
    <property type="entry name" value="Ankyrin repeat"/>
    <property type="match status" value="2"/>
</dbReference>
<protein>
    <submittedName>
        <fullName evidence="4">Uncharacterized protein</fullName>
    </submittedName>
</protein>
<dbReference type="AlphaFoldDB" id="A0A233RIC1"/>
<evidence type="ECO:0000256" key="1">
    <source>
        <dbReference type="ARBA" id="ARBA00022737"/>
    </source>
</evidence>
<dbReference type="EMBL" id="NBIM01000001">
    <property type="protein sequence ID" value="OXY83143.1"/>
    <property type="molecule type" value="Genomic_DNA"/>
</dbReference>
<dbReference type="PROSITE" id="PS50088">
    <property type="entry name" value="ANK_REPEAT"/>
    <property type="match status" value="4"/>
</dbReference>
<dbReference type="PANTHER" id="PTHR24173:SF74">
    <property type="entry name" value="ANKYRIN REPEAT DOMAIN-CONTAINING PROTEIN 16"/>
    <property type="match status" value="1"/>
</dbReference>
<dbReference type="Proteomes" id="UP000242757">
    <property type="component" value="Unassembled WGS sequence"/>
</dbReference>
<reference evidence="4 5" key="1">
    <citation type="submission" date="2017-08" db="EMBL/GenBank/DDBJ databases">
        <title>A Genome Sequence of Oceanimonas doudoroffii ATCC 27123T.</title>
        <authorList>
            <person name="Brennan M.A."/>
            <person name="Maclea K.S."/>
            <person name="Mcclelland W.D."/>
            <person name="Trachtenberg A.M."/>
        </authorList>
    </citation>
    <scope>NUCLEOTIDE SEQUENCE [LARGE SCALE GENOMIC DNA]</scope>
    <source>
        <strain evidence="4 5">ATCC 27123</strain>
    </source>
</reference>
<keyword evidence="5" id="KW-1185">Reference proteome</keyword>
<proteinExistence type="predicted"/>
<dbReference type="InterPro" id="IPR036770">
    <property type="entry name" value="Ankyrin_rpt-contain_sf"/>
</dbReference>
<evidence type="ECO:0000256" key="2">
    <source>
        <dbReference type="ARBA" id="ARBA00023043"/>
    </source>
</evidence>
<dbReference type="Pfam" id="PF12796">
    <property type="entry name" value="Ank_2"/>
    <property type="match status" value="2"/>
</dbReference>
<organism evidence="4 5">
    <name type="scientific">Oceanimonas doudoroffii</name>
    <dbReference type="NCBI Taxonomy" id="84158"/>
    <lineage>
        <taxon>Bacteria</taxon>
        <taxon>Pseudomonadati</taxon>
        <taxon>Pseudomonadota</taxon>
        <taxon>Gammaproteobacteria</taxon>
        <taxon>Aeromonadales</taxon>
        <taxon>Aeromonadaceae</taxon>
        <taxon>Oceanimonas</taxon>
    </lineage>
</organism>
<evidence type="ECO:0000313" key="4">
    <source>
        <dbReference type="EMBL" id="OXY83143.1"/>
    </source>
</evidence>
<feature type="repeat" description="ANK" evidence="3">
    <location>
        <begin position="266"/>
        <end position="298"/>
    </location>
</feature>
<sequence length="392" mass="43619">MKSGRSGSTNRAESPFTTIGSCRLAEPVRYPDRPEHALAEAVIFGYRDIIMNRRLKPLILTAFATFSTASVADVNPESKLPSLHQAVIAGDLAQVRTLVESGADVNQLDRKMGNAPVHIAAQSDHPEILKYLLDQGAFINLQTPRSGFTPLMKASWYSKAENLDVLFGYPELNIELTTRVGAKAEDMVGGWDRNIEPHEARLYEQLKQRFVAKRDEQQALLEGQHILNTLDDTTLSSAEKASRIKVLLEQGADVNQRRPVFSNRNDWHTPLLVASREGDTEVVKVLLEYGADQTITGYPMNAIAMHKAAYMGHPEILKLLVNDRLADRVLNDQGPNNGYTPLHDAIWHGNAESARVLLEAGADTSLKTYEQDTPEALATRYRYESIEASFKE</sequence>
<feature type="repeat" description="ANK" evidence="3">
    <location>
        <begin position="112"/>
        <end position="144"/>
    </location>
</feature>
<name>A0A233RIC1_9GAMM</name>
<evidence type="ECO:0000256" key="3">
    <source>
        <dbReference type="PROSITE-ProRule" id="PRU00023"/>
    </source>
</evidence>
<gene>
    <name evidence="4" type="ORF">B6S08_06500</name>
</gene>
<feature type="repeat" description="ANK" evidence="3">
    <location>
        <begin position="337"/>
        <end position="369"/>
    </location>
</feature>
<accession>A0A233RIC1</accession>
<dbReference type="PROSITE" id="PS50297">
    <property type="entry name" value="ANK_REP_REGION"/>
    <property type="match status" value="4"/>
</dbReference>
<dbReference type="OrthoDB" id="671583at2"/>
<comment type="caution">
    <text evidence="4">The sequence shown here is derived from an EMBL/GenBank/DDBJ whole genome shotgun (WGS) entry which is preliminary data.</text>
</comment>
<dbReference type="InterPro" id="IPR002110">
    <property type="entry name" value="Ankyrin_rpt"/>
</dbReference>
<evidence type="ECO:0000313" key="5">
    <source>
        <dbReference type="Proteomes" id="UP000242757"/>
    </source>
</evidence>
<keyword evidence="1" id="KW-0677">Repeat</keyword>
<dbReference type="SMART" id="SM00248">
    <property type="entry name" value="ANK"/>
    <property type="match status" value="6"/>
</dbReference>
<dbReference type="Pfam" id="PF00023">
    <property type="entry name" value="Ank"/>
    <property type="match status" value="1"/>
</dbReference>
<feature type="repeat" description="ANK" evidence="3">
    <location>
        <begin position="78"/>
        <end position="110"/>
    </location>
</feature>
<keyword evidence="2 3" id="KW-0040">ANK repeat</keyword>
<dbReference type="PANTHER" id="PTHR24173">
    <property type="entry name" value="ANKYRIN REPEAT CONTAINING"/>
    <property type="match status" value="1"/>
</dbReference>
<dbReference type="PRINTS" id="PR01415">
    <property type="entry name" value="ANKYRIN"/>
</dbReference>